<proteinExistence type="predicted"/>
<evidence type="ECO:0000313" key="8">
    <source>
        <dbReference type="Proteomes" id="UP001232113"/>
    </source>
</evidence>
<evidence type="ECO:0000256" key="2">
    <source>
        <dbReference type="ARBA" id="ARBA00022692"/>
    </source>
</evidence>
<gene>
    <name evidence="7" type="ORF">QP354_10795</name>
</gene>
<evidence type="ECO:0000313" key="7">
    <source>
        <dbReference type="EMBL" id="MDK6869501.1"/>
    </source>
</evidence>
<name>A0AAW6XRN0_9LACO</name>
<dbReference type="RefSeq" id="WP_285032390.1">
    <property type="nucleotide sequence ID" value="NZ_JASOLY010000099.1"/>
</dbReference>
<evidence type="ECO:0000256" key="5">
    <source>
        <dbReference type="SAM" id="Phobius"/>
    </source>
</evidence>
<sequence>DGRYGISTFVFDAKMPQDIEPENMQALLDAMQAGRDAGIKVEASGPGMQPAIEVAPTSEIIGVTVAFIVLVVTFGSLVASFLPIVTAVVGII</sequence>
<evidence type="ECO:0000256" key="4">
    <source>
        <dbReference type="ARBA" id="ARBA00023136"/>
    </source>
</evidence>
<organism evidence="7 8">
    <name type="scientific">Lactobacillus paragasseri</name>
    <dbReference type="NCBI Taxonomy" id="2107999"/>
    <lineage>
        <taxon>Bacteria</taxon>
        <taxon>Bacillati</taxon>
        <taxon>Bacillota</taxon>
        <taxon>Bacilli</taxon>
        <taxon>Lactobacillales</taxon>
        <taxon>Lactobacillaceae</taxon>
        <taxon>Lactobacillus</taxon>
    </lineage>
</organism>
<dbReference type="EMBL" id="JASOLY010000099">
    <property type="protein sequence ID" value="MDK6869501.1"/>
    <property type="molecule type" value="Genomic_DNA"/>
</dbReference>
<dbReference type="AlphaFoldDB" id="A0AAW6XRN0"/>
<feature type="non-terminal residue" evidence="7">
    <location>
        <position position="1"/>
    </location>
</feature>
<feature type="transmembrane region" description="Helical" evidence="5">
    <location>
        <begin position="60"/>
        <end position="91"/>
    </location>
</feature>
<evidence type="ECO:0000259" key="6">
    <source>
        <dbReference type="Pfam" id="PF03176"/>
    </source>
</evidence>
<accession>A0AAW6XRN0</accession>
<comment type="caution">
    <text evidence="7">The sequence shown here is derived from an EMBL/GenBank/DDBJ whole genome shotgun (WGS) entry which is preliminary data.</text>
</comment>
<dbReference type="GO" id="GO:0016020">
    <property type="term" value="C:membrane"/>
    <property type="evidence" value="ECO:0007669"/>
    <property type="project" value="UniProtKB-SubCell"/>
</dbReference>
<feature type="domain" description="Membrane transport protein MMPL" evidence="6">
    <location>
        <begin position="17"/>
        <end position="91"/>
    </location>
</feature>
<keyword evidence="2 5" id="KW-0812">Transmembrane</keyword>
<comment type="subcellular location">
    <subcellularLocation>
        <location evidence="1">Membrane</location>
        <topology evidence="1">Multi-pass membrane protein</topology>
    </subcellularLocation>
</comment>
<reference evidence="7" key="1">
    <citation type="submission" date="2023-05" db="EMBL/GenBank/DDBJ databases">
        <title>Cataloging the Phylogenetic Diversity of Human Bladder Bacteria.</title>
        <authorList>
            <person name="Du J."/>
        </authorList>
    </citation>
    <scope>NUCLEOTIDE SEQUENCE</scope>
    <source>
        <strain evidence="7">UMB6975B</strain>
    </source>
</reference>
<keyword evidence="4 5" id="KW-0472">Membrane</keyword>
<feature type="non-terminal residue" evidence="7">
    <location>
        <position position="92"/>
    </location>
</feature>
<protein>
    <submittedName>
        <fullName evidence="7">MMPL family transporter</fullName>
    </submittedName>
</protein>
<evidence type="ECO:0000256" key="3">
    <source>
        <dbReference type="ARBA" id="ARBA00022989"/>
    </source>
</evidence>
<dbReference type="SUPFAM" id="SSF82866">
    <property type="entry name" value="Multidrug efflux transporter AcrB transmembrane domain"/>
    <property type="match status" value="1"/>
</dbReference>
<dbReference type="InterPro" id="IPR004869">
    <property type="entry name" value="MMPL_dom"/>
</dbReference>
<evidence type="ECO:0000256" key="1">
    <source>
        <dbReference type="ARBA" id="ARBA00004141"/>
    </source>
</evidence>
<keyword evidence="3 5" id="KW-1133">Transmembrane helix</keyword>
<dbReference type="Pfam" id="PF03176">
    <property type="entry name" value="MMPL"/>
    <property type="match status" value="1"/>
</dbReference>
<dbReference type="Proteomes" id="UP001232113">
    <property type="component" value="Unassembled WGS sequence"/>
</dbReference>